<dbReference type="PANTHER" id="PTHR23028">
    <property type="entry name" value="ACETYLTRANSFERASE"/>
    <property type="match status" value="1"/>
</dbReference>
<dbReference type="GO" id="GO:0016747">
    <property type="term" value="F:acyltransferase activity, transferring groups other than amino-acyl groups"/>
    <property type="evidence" value="ECO:0007669"/>
    <property type="project" value="InterPro"/>
</dbReference>
<dbReference type="AlphaFoldDB" id="A0A384J578"/>
<evidence type="ECO:0000313" key="3">
    <source>
        <dbReference type="EMBL" id="ATZ45695.1"/>
    </source>
</evidence>
<dbReference type="Proteomes" id="UP000001798">
    <property type="component" value="Chromosome 1"/>
</dbReference>
<dbReference type="PANTHER" id="PTHR23028:SF134">
    <property type="entry name" value="PUTATIVE (AFU_ORTHOLOGUE AFUA_4G08520)-RELATED"/>
    <property type="match status" value="1"/>
</dbReference>
<dbReference type="Pfam" id="PF01757">
    <property type="entry name" value="Acyl_transf_3"/>
    <property type="match status" value="1"/>
</dbReference>
<dbReference type="OrthoDB" id="5819582at2759"/>
<evidence type="ECO:0000256" key="1">
    <source>
        <dbReference type="SAM" id="Phobius"/>
    </source>
</evidence>
<evidence type="ECO:0000313" key="4">
    <source>
        <dbReference type="Proteomes" id="UP000001798"/>
    </source>
</evidence>
<feature type="transmembrane region" description="Helical" evidence="1">
    <location>
        <begin position="232"/>
        <end position="253"/>
    </location>
</feature>
<dbReference type="KEGG" id="bfu:BCIN_01g04310"/>
<dbReference type="VEuPathDB" id="FungiDB:Bcin01g04310"/>
<dbReference type="InterPro" id="IPR050879">
    <property type="entry name" value="Acyltransferase_3"/>
</dbReference>
<reference evidence="3 4" key="1">
    <citation type="journal article" date="2011" name="PLoS Genet.">
        <title>Genomic analysis of the necrotrophic fungal pathogens Sclerotinia sclerotiorum and Botrytis cinerea.</title>
        <authorList>
            <person name="Amselem J."/>
            <person name="Cuomo C.A."/>
            <person name="van Kan J.A."/>
            <person name="Viaud M."/>
            <person name="Benito E.P."/>
            <person name="Couloux A."/>
            <person name="Coutinho P.M."/>
            <person name="de Vries R.P."/>
            <person name="Dyer P.S."/>
            <person name="Fillinger S."/>
            <person name="Fournier E."/>
            <person name="Gout L."/>
            <person name="Hahn M."/>
            <person name="Kohn L."/>
            <person name="Lapalu N."/>
            <person name="Plummer K.M."/>
            <person name="Pradier J.M."/>
            <person name="Quevillon E."/>
            <person name="Sharon A."/>
            <person name="Simon A."/>
            <person name="ten Have A."/>
            <person name="Tudzynski B."/>
            <person name="Tudzynski P."/>
            <person name="Wincker P."/>
            <person name="Andrew M."/>
            <person name="Anthouard V."/>
            <person name="Beever R.E."/>
            <person name="Beffa R."/>
            <person name="Benoit I."/>
            <person name="Bouzid O."/>
            <person name="Brault B."/>
            <person name="Chen Z."/>
            <person name="Choquer M."/>
            <person name="Collemare J."/>
            <person name="Cotton P."/>
            <person name="Danchin E.G."/>
            <person name="Da Silva C."/>
            <person name="Gautier A."/>
            <person name="Giraud C."/>
            <person name="Giraud T."/>
            <person name="Gonzalez C."/>
            <person name="Grossetete S."/>
            <person name="Guldener U."/>
            <person name="Henrissat B."/>
            <person name="Howlett B.J."/>
            <person name="Kodira C."/>
            <person name="Kretschmer M."/>
            <person name="Lappartient A."/>
            <person name="Leroch M."/>
            <person name="Levis C."/>
            <person name="Mauceli E."/>
            <person name="Neuveglise C."/>
            <person name="Oeser B."/>
            <person name="Pearson M."/>
            <person name="Poulain J."/>
            <person name="Poussereau N."/>
            <person name="Quesneville H."/>
            <person name="Rascle C."/>
            <person name="Schumacher J."/>
            <person name="Segurens B."/>
            <person name="Sexton A."/>
            <person name="Silva E."/>
            <person name="Sirven C."/>
            <person name="Soanes D.M."/>
            <person name="Talbot N.J."/>
            <person name="Templeton M."/>
            <person name="Yandava C."/>
            <person name="Yarden O."/>
            <person name="Zeng Q."/>
            <person name="Rollins J.A."/>
            <person name="Lebrun M.H."/>
            <person name="Dickman M."/>
        </authorList>
    </citation>
    <scope>NUCLEOTIDE SEQUENCE [LARGE SCALE GENOMIC DNA]</scope>
    <source>
        <strain evidence="3 4">B05.10</strain>
    </source>
</reference>
<accession>A0A384J578</accession>
<organism evidence="3 4">
    <name type="scientific">Botryotinia fuckeliana (strain B05.10)</name>
    <name type="common">Noble rot fungus</name>
    <name type="synonym">Botrytis cinerea</name>
    <dbReference type="NCBI Taxonomy" id="332648"/>
    <lineage>
        <taxon>Eukaryota</taxon>
        <taxon>Fungi</taxon>
        <taxon>Dikarya</taxon>
        <taxon>Ascomycota</taxon>
        <taxon>Pezizomycotina</taxon>
        <taxon>Leotiomycetes</taxon>
        <taxon>Helotiales</taxon>
        <taxon>Sclerotiniaceae</taxon>
        <taxon>Botrytis</taxon>
    </lineage>
</organism>
<protein>
    <recommendedName>
        <fullName evidence="2">Acyltransferase 3 domain-containing protein</fullName>
    </recommendedName>
</protein>
<proteinExistence type="predicted"/>
<gene>
    <name evidence="3" type="ORF">BCIN_01g04310</name>
</gene>
<dbReference type="InterPro" id="IPR002656">
    <property type="entry name" value="Acyl_transf_3_dom"/>
</dbReference>
<name>A0A384J578_BOTFB</name>
<keyword evidence="4" id="KW-1185">Reference proteome</keyword>
<reference evidence="3 4" key="3">
    <citation type="journal article" date="2017" name="Mol. Plant Pathol.">
        <title>A gapless genome sequence of the fungus Botrytis cinerea.</title>
        <authorList>
            <person name="Van Kan J.A."/>
            <person name="Stassen J.H."/>
            <person name="Mosbach A."/>
            <person name="Van Der Lee T.A."/>
            <person name="Faino L."/>
            <person name="Farmer A.D."/>
            <person name="Papasotiriou D.G."/>
            <person name="Zhou S."/>
            <person name="Seidl M.F."/>
            <person name="Cottam E."/>
            <person name="Edel D."/>
            <person name="Hahn M."/>
            <person name="Schwartz D.C."/>
            <person name="Dietrich R.A."/>
            <person name="Widdison S."/>
            <person name="Scalliet G."/>
        </authorList>
    </citation>
    <scope>NUCLEOTIDE SEQUENCE [LARGE SCALE GENOMIC DNA]</scope>
    <source>
        <strain evidence="3 4">B05.10</strain>
    </source>
</reference>
<dbReference type="EMBL" id="CP009805">
    <property type="protein sequence ID" value="ATZ45695.1"/>
    <property type="molecule type" value="Genomic_DNA"/>
</dbReference>
<reference evidence="3 4" key="2">
    <citation type="journal article" date="2012" name="Eukaryot. Cell">
        <title>Genome update of Botrytis cinerea strains B05.10 and T4.</title>
        <authorList>
            <person name="Staats M."/>
            <person name="van Kan J.A."/>
        </authorList>
    </citation>
    <scope>NUCLEOTIDE SEQUENCE [LARGE SCALE GENOMIC DNA]</scope>
    <source>
        <strain evidence="3 4">B05.10</strain>
    </source>
</reference>
<dbReference type="GeneID" id="5429478"/>
<keyword evidence="1" id="KW-1133">Transmembrane helix</keyword>
<keyword evidence="1" id="KW-0472">Membrane</keyword>
<dbReference type="RefSeq" id="XP_001549006.2">
    <property type="nucleotide sequence ID" value="XM_001548956.2"/>
</dbReference>
<sequence length="514" mass="58210">MMVAKGYKPQMLWAIMEPDSQQNSDYTVVLSSGKRLLQKLAYGCIPSFLQRRTIRPSSPKTQKLHPTSYLDGLRGVASFIVFMGHYTEENIGWWTEPYGLYEDGAPSSPIQLPFVRVLYSARPMVHIFFIISGFVLTYKPLKQIHSQQYSALASTLSSSVFRRAVRLFLPSVITLLIMSMAVYYELSEARYGFPLWSLSAQIGSWYETCWQLLQSSWRWDDPASPLPRYNPALWTIPVEFAQSMLLFIVILGLSHARVNMRLLILACIMSFCFWSAQLHAVEFLGGMFIAEVTLLQSYSSTPSNSAESSPILPTTEFGDGFSKQPIDTASETSSISTATNKSILVKIFWILNVICGLYISSWTNEHVDEIPFLSTLNAHTPEPYSGQRVWFCLAAFQIVLACTQLTSLQSLFNLPVPQYLGNISYALYLTHNLCLTILEPRFGPLFDNTIGKDSFIGRHAFWAAGLLVYGPIILWTADVFWRAVDVPSTKFARWLENKCLIKDDESPRKKNTLF</sequence>
<feature type="domain" description="Acyltransferase 3" evidence="2">
    <location>
        <begin position="69"/>
        <end position="467"/>
    </location>
</feature>
<evidence type="ECO:0000259" key="2">
    <source>
        <dbReference type="Pfam" id="PF01757"/>
    </source>
</evidence>
<feature type="transmembrane region" description="Helical" evidence="1">
    <location>
        <begin position="262"/>
        <end position="290"/>
    </location>
</feature>
<keyword evidence="1" id="KW-0812">Transmembrane</keyword>
<feature type="transmembrane region" description="Helical" evidence="1">
    <location>
        <begin position="167"/>
        <end position="186"/>
    </location>
</feature>